<protein>
    <submittedName>
        <fullName evidence="2">Uncharacterized protein</fullName>
    </submittedName>
</protein>
<name>A0A138ZZI8_GONPJ</name>
<feature type="region of interest" description="Disordered" evidence="1">
    <location>
        <begin position="243"/>
        <end position="262"/>
    </location>
</feature>
<gene>
    <name evidence="2" type="ORF">M427DRAFT_207390</name>
</gene>
<reference evidence="2 3" key="1">
    <citation type="journal article" date="2015" name="Genome Biol. Evol.">
        <title>Phylogenomic analyses indicate that early fungi evolved digesting cell walls of algal ancestors of land plants.</title>
        <authorList>
            <person name="Chang Y."/>
            <person name="Wang S."/>
            <person name="Sekimoto S."/>
            <person name="Aerts A.L."/>
            <person name="Choi C."/>
            <person name="Clum A."/>
            <person name="LaButti K.M."/>
            <person name="Lindquist E.A."/>
            <person name="Yee Ngan C."/>
            <person name="Ohm R.A."/>
            <person name="Salamov A.A."/>
            <person name="Grigoriev I.V."/>
            <person name="Spatafora J.W."/>
            <person name="Berbee M.L."/>
        </authorList>
    </citation>
    <scope>NUCLEOTIDE SEQUENCE [LARGE SCALE GENOMIC DNA]</scope>
    <source>
        <strain evidence="2 3">JEL478</strain>
    </source>
</reference>
<feature type="compositionally biased region" description="Pro residues" evidence="1">
    <location>
        <begin position="246"/>
        <end position="255"/>
    </location>
</feature>
<organism evidence="2 3">
    <name type="scientific">Gonapodya prolifera (strain JEL478)</name>
    <name type="common">Monoblepharis prolifera</name>
    <dbReference type="NCBI Taxonomy" id="1344416"/>
    <lineage>
        <taxon>Eukaryota</taxon>
        <taxon>Fungi</taxon>
        <taxon>Fungi incertae sedis</taxon>
        <taxon>Chytridiomycota</taxon>
        <taxon>Chytridiomycota incertae sedis</taxon>
        <taxon>Monoblepharidomycetes</taxon>
        <taxon>Monoblepharidales</taxon>
        <taxon>Gonapodyaceae</taxon>
        <taxon>Gonapodya</taxon>
    </lineage>
</organism>
<keyword evidence="3" id="KW-1185">Reference proteome</keyword>
<dbReference type="AlphaFoldDB" id="A0A138ZZI8"/>
<evidence type="ECO:0000256" key="1">
    <source>
        <dbReference type="SAM" id="MobiDB-lite"/>
    </source>
</evidence>
<evidence type="ECO:0000313" key="3">
    <source>
        <dbReference type="Proteomes" id="UP000070544"/>
    </source>
</evidence>
<accession>A0A138ZZI8</accession>
<feature type="region of interest" description="Disordered" evidence="1">
    <location>
        <begin position="270"/>
        <end position="297"/>
    </location>
</feature>
<sequence>MSRPARSNVPLDALEIHVTYAHAVSRGESVPLRRSTVHGNTGKKRQKPNLDPSGTMASPKPRKTSSKAAMERKRKQGTTKSSGLSIPPPQREEPSAYRGLEVAAELFAKQWKATGSGSEFVDVVNLHDVETERCLNSSHNSLASSSWLPTHLSAQTPVSHSPSTSTRPFAGVSAPFFFPGRMLEDFMTAMLDDSLLTPSSPVPPIPRAFTSAAQAPPSASPPVPERTELIHRDTIASLQLLAFPSTSPPPLPSSPVDPATIKREPNLPFVASTQDPLQDDTASAPRDSLQPFASPPPSVPMVLNSADTSSGASTTNKHFQDLGELDIDVPTRESRAADDQADANSFDIVPDPDRIYVGEFSKSHCRPIKTDAPTAELARNKGDTATLESTNVNKQLLEKRSPSPDSPRRPFHKKARLWTTSYFYDAPLTVPASETKHEAYDELSPSMAPAPEHTTPETPVQLSPLTVPGHDTSPEIPIGTSPSKILRHHLDFPHQQYLPSIKVPRHLLGFQTLTWSYLPFICSQNHPNHSSASHHQHQLLKT</sequence>
<proteinExistence type="predicted"/>
<dbReference type="EMBL" id="KQ965849">
    <property type="protein sequence ID" value="KXS09828.1"/>
    <property type="molecule type" value="Genomic_DNA"/>
</dbReference>
<feature type="region of interest" description="Disordered" evidence="1">
    <location>
        <begin position="371"/>
        <end position="412"/>
    </location>
</feature>
<feature type="region of interest" description="Disordered" evidence="1">
    <location>
        <begin position="22"/>
        <end position="96"/>
    </location>
</feature>
<feature type="compositionally biased region" description="Basic and acidic residues" evidence="1">
    <location>
        <begin position="396"/>
        <end position="408"/>
    </location>
</feature>
<evidence type="ECO:0000313" key="2">
    <source>
        <dbReference type="EMBL" id="KXS09828.1"/>
    </source>
</evidence>
<dbReference type="Proteomes" id="UP000070544">
    <property type="component" value="Unassembled WGS sequence"/>
</dbReference>